<keyword evidence="4" id="KW-0472">Membrane</keyword>
<evidence type="ECO:0000259" key="6">
    <source>
        <dbReference type="SMART" id="SM00060"/>
    </source>
</evidence>
<dbReference type="PANTHER" id="PTHR13246">
    <property type="entry name" value="ENDO BETA N-ACETYLGLUCOSAMINIDASE"/>
    <property type="match status" value="1"/>
</dbReference>
<dbReference type="PANTHER" id="PTHR13246:SF1">
    <property type="entry name" value="CYTOSOLIC ENDO-BETA-N-ACETYLGLUCOSAMINIDASE"/>
    <property type="match status" value="1"/>
</dbReference>
<proteinExistence type="predicted"/>
<gene>
    <name evidence="7" type="ORF">R6G71_07700</name>
    <name evidence="8" type="ORF">SAMN05421878_10197</name>
</gene>
<dbReference type="InterPro" id="IPR003961">
    <property type="entry name" value="FN3_dom"/>
</dbReference>
<feature type="signal peptide" evidence="5">
    <location>
        <begin position="1"/>
        <end position="25"/>
    </location>
</feature>
<dbReference type="SMART" id="SM00060">
    <property type="entry name" value="FN3"/>
    <property type="match status" value="2"/>
</dbReference>
<dbReference type="EMBL" id="FNAU01000001">
    <property type="protein sequence ID" value="SDE01301.1"/>
    <property type="molecule type" value="Genomic_DNA"/>
</dbReference>
<evidence type="ECO:0000313" key="9">
    <source>
        <dbReference type="Proteomes" id="UP000182744"/>
    </source>
</evidence>
<dbReference type="InterPro" id="IPR005201">
    <property type="entry name" value="TIM_ENGase"/>
</dbReference>
<feature type="region of interest" description="Disordered" evidence="3">
    <location>
        <begin position="1143"/>
        <end position="1239"/>
    </location>
</feature>
<evidence type="ECO:0000256" key="5">
    <source>
        <dbReference type="SAM" id="SignalP"/>
    </source>
</evidence>
<dbReference type="Gene3D" id="2.60.40.10">
    <property type="entry name" value="Immunoglobulins"/>
    <property type="match status" value="2"/>
</dbReference>
<dbReference type="InterPro" id="IPR013783">
    <property type="entry name" value="Ig-like_fold"/>
</dbReference>
<dbReference type="Gene3D" id="3.20.20.80">
    <property type="entry name" value="Glycosidases"/>
    <property type="match status" value="1"/>
</dbReference>
<evidence type="ECO:0000256" key="3">
    <source>
        <dbReference type="SAM" id="MobiDB-lite"/>
    </source>
</evidence>
<organism evidence="8 9">
    <name type="scientific">Actinobaculum suis</name>
    <dbReference type="NCBI Taxonomy" id="1657"/>
    <lineage>
        <taxon>Bacteria</taxon>
        <taxon>Bacillati</taxon>
        <taxon>Actinomycetota</taxon>
        <taxon>Actinomycetes</taxon>
        <taxon>Actinomycetales</taxon>
        <taxon>Actinomycetaceae</taxon>
        <taxon>Actinobaculum</taxon>
    </lineage>
</organism>
<sequence length="1274" mass="135184">MRKTPKHRGYKAVAAGLAFALGAFAIPNAFGADSYPPRGEASPGSAQPVVAGYRVQDIRDWSPETDPFSAQLRATVPLQSRIDHNPATQVRPELDGKAQVMLMQGDYGNSFFGSTTYNNTFGDHTLNFWQYADYWAPWHGAASKGVPQSLYDPPTSDWRNRGFEFGVLSIPTPQYTNAAHRNGVKSIAVIYFDPFFRPGLTFSEMFDKDSEGYIIGRKLVEMAKYYGFDGYFLNQEERGSDPSEFKPLMAYLTAQGLWTQWYDVNSSFDEAKASWLKDKEHGQIHNSVFVNYGGDPHSMRSFAESHGYDPYAEVFAGIEANQTGFASPGNVDRSFTSAENHSPVTSLALFTPSDMYQRGLDDDIKTATGRTSPEFPFMQQDEYQWMVAQRERMYFSGPRQDVTQAGAVETRPEVGVTKSGWPGVADFTPARSVISGQNFATDFSTGKGLRSYTDGQVSNDSAWSDMGAQAILPSWQWWITNDGADTKMQADFDYGTEPRFQLNGTPTTPPFTPRGAWAGGNSLAWYGNLHGTSTLRLFKTDLEVTAASNLALTWQNSTPKPEATASENSSETAPAPHPQLAVRLDFAGATAANAEASAAGAAADDAAGAAGDAANNAAILPLPAAPAGDGWQNATLDLSKYAGKRISMISLVATGEQDGLQVNLGALALSNGQAKPDAPAGLRIDELHSDGQMVASWQPGNFANVDYYLLEGVDASGTVHRLGKTYGDTYYVKNLGLSGNWTLRLTAIGKDGSRSEPCDLAVPGKHMPQKLTYDSGLDPQKAFQQATKPGEVTLSWEAPSAGAPENYTVTLENIYAPELYAGKASVQVPGTQTTVTLPAPPEGLPFRATVSAVQADGSSAATSLRGRYHDAYAKPLAQQDLVVQADSFHLRNPSAQDWQTLDLAAPNDHGETLRATRGSSADENARLTRERELASPVSILLTDYAGNVSAPVTVSPGGQIDDAAAPEIWVSPWTEQKIGAGGSLTPITVRAVDNFSAPEVAVSIEPDLQDGEANANAAPEATAPATDTATATPAQNTRSARAKRAVPQAEKLADTEKLAGTEGATDAGDNQVVTAAPSADATGTDTTADGATGDSNLAAYGLSYDPQTRTVSGAPNWEGVRILRFTATDAAGNKASVTVRIEASGPAPAVPPAPVTPPSTEPSTAPSTSPTTKPSTAPSTSPTTKPSTGPSTEPSMAQSTEPSTAPTAQPSSASADKAGQKPAGSSRADRTEQGKRGRLSFTGTQVGVGIFAGLMLLACGGAAIWWRRARETRE</sequence>
<keyword evidence="5" id="KW-0732">Signal</keyword>
<evidence type="ECO:0000256" key="4">
    <source>
        <dbReference type="SAM" id="Phobius"/>
    </source>
</evidence>
<feature type="chain" id="PRO_5038367540" evidence="5">
    <location>
        <begin position="26"/>
        <end position="1274"/>
    </location>
</feature>
<evidence type="ECO:0000256" key="2">
    <source>
        <dbReference type="ARBA" id="ARBA00023326"/>
    </source>
</evidence>
<dbReference type="Pfam" id="PF03644">
    <property type="entry name" value="Glyco_hydro_85"/>
    <property type="match status" value="1"/>
</dbReference>
<reference evidence="8" key="1">
    <citation type="submission" date="2016-10" db="EMBL/GenBank/DDBJ databases">
        <authorList>
            <person name="de Groot N.N."/>
        </authorList>
    </citation>
    <scope>NUCLEOTIDE SEQUENCE [LARGE SCALE GENOMIC DNA]</scope>
    <source>
        <strain evidence="8">DSM 20639</strain>
    </source>
</reference>
<dbReference type="InterPro" id="IPR036116">
    <property type="entry name" value="FN3_sf"/>
</dbReference>
<keyword evidence="1" id="KW-0378">Hydrolase</keyword>
<keyword evidence="1" id="KW-0326">Glycosidase</keyword>
<protein>
    <submittedName>
        <fullName evidence="7">Cell wall protein</fullName>
    </submittedName>
    <submittedName>
        <fullName evidence="8">Endo-beta-N-acetylglucosaminidase D</fullName>
    </submittedName>
</protein>
<feature type="domain" description="Fibronectin type-III" evidence="6">
    <location>
        <begin position="777"/>
        <end position="859"/>
    </location>
</feature>
<feature type="compositionally biased region" description="Low complexity" evidence="3">
    <location>
        <begin position="1013"/>
        <end position="1037"/>
    </location>
</feature>
<dbReference type="GO" id="GO:0005829">
    <property type="term" value="C:cytosol"/>
    <property type="evidence" value="ECO:0007669"/>
    <property type="project" value="UniProtKB-SubCell"/>
</dbReference>
<keyword evidence="2" id="KW-0119">Carbohydrate metabolism</keyword>
<evidence type="ECO:0000313" key="7">
    <source>
        <dbReference type="EMBL" id="MDY5153922.1"/>
    </source>
</evidence>
<dbReference type="GO" id="GO:0033925">
    <property type="term" value="F:mannosyl-glycoprotein endo-beta-N-acetylglucosaminidase activity"/>
    <property type="evidence" value="ECO:0007669"/>
    <property type="project" value="InterPro"/>
</dbReference>
<evidence type="ECO:0000313" key="8">
    <source>
        <dbReference type="EMBL" id="SDE01301.1"/>
    </source>
</evidence>
<feature type="domain" description="Fibronectin type-III" evidence="6">
    <location>
        <begin position="676"/>
        <end position="755"/>
    </location>
</feature>
<keyword evidence="4" id="KW-0812">Transmembrane</keyword>
<evidence type="ECO:0000256" key="1">
    <source>
        <dbReference type="ARBA" id="ARBA00023295"/>
    </source>
</evidence>
<keyword evidence="2" id="KW-0624">Polysaccharide degradation</keyword>
<feature type="compositionally biased region" description="Polar residues" evidence="3">
    <location>
        <begin position="553"/>
        <end position="572"/>
    </location>
</feature>
<dbReference type="GO" id="GO:0000272">
    <property type="term" value="P:polysaccharide catabolic process"/>
    <property type="evidence" value="ECO:0007669"/>
    <property type="project" value="UniProtKB-KW"/>
</dbReference>
<dbReference type="Gene3D" id="2.60.120.260">
    <property type="entry name" value="Galactose-binding domain-like"/>
    <property type="match status" value="1"/>
</dbReference>
<reference evidence="7" key="3">
    <citation type="submission" date="2023-10" db="EMBL/GenBank/DDBJ databases">
        <title>Whole Genome based description of the genera Actinobaculum and Actinotignum reveals a complex phylogenetic relationship within the species included in the genus Actinotignum.</title>
        <authorList>
            <person name="Jensen C.S."/>
            <person name="Dargis R."/>
            <person name="Kemp M."/>
            <person name="Christensen J.J."/>
        </authorList>
    </citation>
    <scope>NUCLEOTIDE SEQUENCE</scope>
    <source>
        <strain evidence="7">Actinobaculum_suis_CCUG19206T</strain>
    </source>
</reference>
<name>A0A1G6ZFR9_9ACTO</name>
<feature type="region of interest" description="Disordered" evidence="3">
    <location>
        <begin position="553"/>
        <end position="576"/>
    </location>
</feature>
<accession>A0A1G6ZFR9</accession>
<keyword evidence="4" id="KW-1133">Transmembrane helix</keyword>
<keyword evidence="9" id="KW-1185">Reference proteome</keyword>
<dbReference type="InterPro" id="IPR032979">
    <property type="entry name" value="ENGase"/>
</dbReference>
<dbReference type="RefSeq" id="WP_218122528.1">
    <property type="nucleotide sequence ID" value="NZ_FNAU01000001.1"/>
</dbReference>
<feature type="compositionally biased region" description="Low complexity" evidence="3">
    <location>
        <begin position="1161"/>
        <end position="1215"/>
    </location>
</feature>
<dbReference type="Proteomes" id="UP001273799">
    <property type="component" value="Unassembled WGS sequence"/>
</dbReference>
<dbReference type="EMBL" id="JAWNFU010000004">
    <property type="protein sequence ID" value="MDY5153922.1"/>
    <property type="molecule type" value="Genomic_DNA"/>
</dbReference>
<feature type="transmembrane region" description="Helical" evidence="4">
    <location>
        <begin position="1246"/>
        <end position="1266"/>
    </location>
</feature>
<dbReference type="AlphaFoldDB" id="A0A1G6ZFR9"/>
<dbReference type="SUPFAM" id="SSF49265">
    <property type="entry name" value="Fibronectin type III"/>
    <property type="match status" value="1"/>
</dbReference>
<dbReference type="Proteomes" id="UP000182744">
    <property type="component" value="Unassembled WGS sequence"/>
</dbReference>
<feature type="compositionally biased region" description="Pro residues" evidence="3">
    <location>
        <begin position="1148"/>
        <end position="1160"/>
    </location>
</feature>
<feature type="region of interest" description="Disordered" evidence="3">
    <location>
        <begin position="1012"/>
        <end position="1056"/>
    </location>
</feature>
<reference evidence="9" key="2">
    <citation type="submission" date="2016-10" db="EMBL/GenBank/DDBJ databases">
        <authorList>
            <person name="Varghese N."/>
        </authorList>
    </citation>
    <scope>NUCLEOTIDE SEQUENCE [LARGE SCALE GENOMIC DNA]</scope>
    <source>
        <strain evidence="9">DSM 20639</strain>
    </source>
</reference>